<dbReference type="InterPro" id="IPR033551">
    <property type="entry name" value="DRC7/lobo"/>
</dbReference>
<dbReference type="InterPro" id="IPR056291">
    <property type="entry name" value="MORN_DRC7"/>
</dbReference>
<accession>A0A7I8W6G4</accession>
<evidence type="ECO:0000256" key="7">
    <source>
        <dbReference type="ARBA" id="ARBA00022871"/>
    </source>
</evidence>
<dbReference type="InterPro" id="IPR038765">
    <property type="entry name" value="Papain-like_cys_pep_sf"/>
</dbReference>
<dbReference type="Proteomes" id="UP000549394">
    <property type="component" value="Unassembled WGS sequence"/>
</dbReference>
<feature type="domain" description="Dynein regulatory complex subunit 7 MORN" evidence="17">
    <location>
        <begin position="461"/>
        <end position="746"/>
    </location>
</feature>
<evidence type="ECO:0000256" key="13">
    <source>
        <dbReference type="ARBA" id="ARBA00031733"/>
    </source>
</evidence>
<evidence type="ECO:0000256" key="2">
    <source>
        <dbReference type="ARBA" id="ARBA00010738"/>
    </source>
</evidence>
<evidence type="ECO:0000256" key="5">
    <source>
        <dbReference type="ARBA" id="ARBA00022782"/>
    </source>
</evidence>
<feature type="compositionally biased region" description="Acidic residues" evidence="15">
    <location>
        <begin position="39"/>
        <end position="76"/>
    </location>
</feature>
<feature type="domain" description="CEP76/DRC7 peptidase-like" evidence="16">
    <location>
        <begin position="331"/>
        <end position="404"/>
    </location>
</feature>
<dbReference type="OrthoDB" id="10262874at2759"/>
<evidence type="ECO:0000256" key="10">
    <source>
        <dbReference type="ARBA" id="ARBA00023212"/>
    </source>
</evidence>
<evidence type="ECO:0000259" key="17">
    <source>
        <dbReference type="Pfam" id="PF24667"/>
    </source>
</evidence>
<evidence type="ECO:0000256" key="9">
    <source>
        <dbReference type="ARBA" id="ARBA00023069"/>
    </source>
</evidence>
<dbReference type="GO" id="GO:0030317">
    <property type="term" value="P:flagellated sperm motility"/>
    <property type="evidence" value="ECO:0007669"/>
    <property type="project" value="TreeGrafter"/>
</dbReference>
<sequence>MTEEDKEGSPPVPKIEVNDDQREEIDKKSEVGSQIGNNLDDDDEVKEAEGDEDEEGEGVEKGEDEGTEGEPDELSEEATALKHELQKIIVAPPMNPKIMEDDEIVDPEKYPESYRVNTNKEKLCLLYAASYTRQYAQMYAKRKPLLLKPINECGVEKLVCTTIKPTLLPYKPLYDWKGAAEFVADYLDFVTLDPEHEPPKRLRSPTTILEFQRANCFEYSTLLVSFLIAAGYDAYVVSGYATREICIMDETREVCPLLSKKREASKKEERPPMKRYQVRPPKDLQSKFEIKMKKRSDEAKEKERRKKLEEEEEKDIEAHKPLPDPLFGTRVHSWVLILAGKRGVEENFFIEPFTGLPKAVDDPEYLGIESIWNNKNFWANMQSCEDGLKGIQYDLGDISSWEYMFPSNEKPELKLPDDEYAADNLEIEEEEEKDIEKHLDIPKSWVKTITLSLRDFQTRCPSGKKTKLYKRAKLERFAPYLMDDGIVSRLSSFSDRELIDLEESKEVYEHRADKLLTRDRNHKTNWITENFSPGRPKHLKKHIYKATESGPESERTMIFFHHARVNGLERRLETPTEMTEHFKDREDFLFYRHVLFAQRTKTFGPASSGTSPRTILRIVEHYHRNEKVPADEDISVLTFNCADKKISITYHTCDEKISASTREFTKPDNWDDKTAPLIFHEAEMHSTFQVNPHDRKKKQVELYQLLEDLLKREEKSKESVRASEKEVRDILEVRQQEDFKVNLDVSVYDVQRNDKAKKLREELERRAAEEKLRQEEMEVDYLAPFLSLLDDPNNIQYSDALKLSEECLRDLKHRLIDKANLIQARFEKETAELQEKQQWYQRNQVQMQKDDVNSYLAYCSEAMFKIHILQLRLDRHKEQAPAKYMELQRRLTNDARLRDHLKGSAL</sequence>
<dbReference type="SUPFAM" id="SSF54001">
    <property type="entry name" value="Cysteine proteinases"/>
    <property type="match status" value="1"/>
</dbReference>
<evidence type="ECO:0000256" key="8">
    <source>
        <dbReference type="ARBA" id="ARBA00023054"/>
    </source>
</evidence>
<feature type="coiled-coil region" evidence="14">
    <location>
        <begin position="753"/>
        <end position="780"/>
    </location>
</feature>
<evidence type="ECO:0000256" key="3">
    <source>
        <dbReference type="ARBA" id="ARBA00021303"/>
    </source>
</evidence>
<dbReference type="InterPro" id="IPR056290">
    <property type="entry name" value="CEPT76/DRC7_peptidase-like_dom"/>
</dbReference>
<keyword evidence="8 14" id="KW-0175">Coiled coil</keyword>
<dbReference type="InterPro" id="IPR056292">
    <property type="entry name" value="DRC7_C"/>
</dbReference>
<evidence type="ECO:0000256" key="14">
    <source>
        <dbReference type="SAM" id="Coils"/>
    </source>
</evidence>
<dbReference type="AlphaFoldDB" id="A0A7I8W6G4"/>
<gene>
    <name evidence="19" type="ORF">DGYR_LOCUS11711</name>
</gene>
<feature type="region of interest" description="Disordered" evidence="15">
    <location>
        <begin position="1"/>
        <end position="77"/>
    </location>
</feature>
<protein>
    <recommendedName>
        <fullName evidence="3">Dynein regulatory complex subunit 7</fullName>
    </recommendedName>
    <alternativeName>
        <fullName evidence="12">Coiled-coil domain-containing protein 135</fullName>
    </alternativeName>
    <alternativeName>
        <fullName evidence="13">Coiled-coil domain-containing protein lobo homolog</fullName>
    </alternativeName>
</protein>
<keyword evidence="9" id="KW-0969">Cilium</keyword>
<keyword evidence="20" id="KW-1185">Reference proteome</keyword>
<evidence type="ECO:0000313" key="20">
    <source>
        <dbReference type="Proteomes" id="UP000549394"/>
    </source>
</evidence>
<evidence type="ECO:0000259" key="18">
    <source>
        <dbReference type="Pfam" id="PF24671"/>
    </source>
</evidence>
<evidence type="ECO:0000256" key="4">
    <source>
        <dbReference type="ARBA" id="ARBA00022490"/>
    </source>
</evidence>
<organism evidence="19 20">
    <name type="scientific">Dimorphilus gyrociliatus</name>
    <dbReference type="NCBI Taxonomy" id="2664684"/>
    <lineage>
        <taxon>Eukaryota</taxon>
        <taxon>Metazoa</taxon>
        <taxon>Spiralia</taxon>
        <taxon>Lophotrochozoa</taxon>
        <taxon>Annelida</taxon>
        <taxon>Polychaeta</taxon>
        <taxon>Polychaeta incertae sedis</taxon>
        <taxon>Dinophilidae</taxon>
        <taxon>Dimorphilus</taxon>
    </lineage>
</organism>
<feature type="domain" description="Dynein regulatory complex subunit 7 C-terminal" evidence="18">
    <location>
        <begin position="794"/>
        <end position="901"/>
    </location>
</feature>
<proteinExistence type="inferred from homology"/>
<evidence type="ECO:0000256" key="1">
    <source>
        <dbReference type="ARBA" id="ARBA00004611"/>
    </source>
</evidence>
<dbReference type="PANTHER" id="PTHR35249:SF2">
    <property type="entry name" value="DYNEIN REGULATORY COMPLEX SUBUNIT 7"/>
    <property type="match status" value="1"/>
</dbReference>
<comment type="similarity">
    <text evidence="2">Belongs to the DRC7 family.</text>
</comment>
<comment type="caution">
    <text evidence="19">The sequence shown here is derived from an EMBL/GenBank/DDBJ whole genome shotgun (WGS) entry which is preliminary data.</text>
</comment>
<evidence type="ECO:0000313" key="19">
    <source>
        <dbReference type="EMBL" id="CAD5124122.1"/>
    </source>
</evidence>
<keyword evidence="11" id="KW-0966">Cell projection</keyword>
<evidence type="ECO:0000256" key="15">
    <source>
        <dbReference type="SAM" id="MobiDB-lite"/>
    </source>
</evidence>
<keyword evidence="4" id="KW-0963">Cytoplasm</keyword>
<dbReference type="Pfam" id="PF24667">
    <property type="entry name" value="MORN_DRC7"/>
    <property type="match status" value="1"/>
</dbReference>
<evidence type="ECO:0000259" key="16">
    <source>
        <dbReference type="Pfam" id="PF24656"/>
    </source>
</evidence>
<feature type="compositionally biased region" description="Basic and acidic residues" evidence="15">
    <location>
        <begin position="16"/>
        <end position="30"/>
    </location>
</feature>
<comment type="subcellular location">
    <subcellularLocation>
        <location evidence="1">Cytoplasm</location>
        <location evidence="1">Cytoskeleton</location>
        <location evidence="1">Flagellum axoneme</location>
    </subcellularLocation>
</comment>
<keyword evidence="6" id="KW-0282">Flagellum</keyword>
<keyword evidence="5" id="KW-0221">Differentiation</keyword>
<evidence type="ECO:0000256" key="11">
    <source>
        <dbReference type="ARBA" id="ARBA00023273"/>
    </source>
</evidence>
<dbReference type="PANTHER" id="PTHR35249">
    <property type="entry name" value="DYNEIN REGULATORY COMPLEX SUBUNIT 7"/>
    <property type="match status" value="1"/>
</dbReference>
<keyword evidence="7" id="KW-0744">Spermatogenesis</keyword>
<reference evidence="19 20" key="1">
    <citation type="submission" date="2020-08" db="EMBL/GenBank/DDBJ databases">
        <authorList>
            <person name="Hejnol A."/>
        </authorList>
    </citation>
    <scope>NUCLEOTIDE SEQUENCE [LARGE SCALE GENOMIC DNA]</scope>
</reference>
<dbReference type="Pfam" id="PF24656">
    <property type="entry name" value="CEPT76_peptidase"/>
    <property type="match status" value="1"/>
</dbReference>
<dbReference type="EMBL" id="CAJFCJ010000020">
    <property type="protein sequence ID" value="CAD5124122.1"/>
    <property type="molecule type" value="Genomic_DNA"/>
</dbReference>
<evidence type="ECO:0000256" key="6">
    <source>
        <dbReference type="ARBA" id="ARBA00022846"/>
    </source>
</evidence>
<name>A0A7I8W6G4_9ANNE</name>
<feature type="compositionally biased region" description="Basic and acidic residues" evidence="15">
    <location>
        <begin position="287"/>
        <end position="309"/>
    </location>
</feature>
<dbReference type="GO" id="GO:0030154">
    <property type="term" value="P:cell differentiation"/>
    <property type="evidence" value="ECO:0007669"/>
    <property type="project" value="UniProtKB-KW"/>
</dbReference>
<dbReference type="GO" id="GO:0007283">
    <property type="term" value="P:spermatogenesis"/>
    <property type="evidence" value="ECO:0007669"/>
    <property type="project" value="UniProtKB-KW"/>
</dbReference>
<evidence type="ECO:0000256" key="12">
    <source>
        <dbReference type="ARBA" id="ARBA00031627"/>
    </source>
</evidence>
<keyword evidence="10" id="KW-0206">Cytoskeleton</keyword>
<dbReference type="Pfam" id="PF24671">
    <property type="entry name" value="DRC7_C"/>
    <property type="match status" value="1"/>
</dbReference>
<dbReference type="GO" id="GO:0031514">
    <property type="term" value="C:motile cilium"/>
    <property type="evidence" value="ECO:0007669"/>
    <property type="project" value="TreeGrafter"/>
</dbReference>
<feature type="region of interest" description="Disordered" evidence="15">
    <location>
        <begin position="287"/>
        <end position="316"/>
    </location>
</feature>